<dbReference type="InterPro" id="IPR020845">
    <property type="entry name" value="AMP-binding_CS"/>
</dbReference>
<dbReference type="EMBL" id="JAOPJZ010000016">
    <property type="protein sequence ID" value="MCU4753400.1"/>
    <property type="molecule type" value="Genomic_DNA"/>
</dbReference>
<feature type="domain" description="AMP-binding enzyme C-terminal" evidence="5">
    <location>
        <begin position="460"/>
        <end position="532"/>
    </location>
</feature>
<dbReference type="SUPFAM" id="SSF56801">
    <property type="entry name" value="Acetyl-CoA synthetase-like"/>
    <property type="match status" value="1"/>
</dbReference>
<proteinExistence type="inferred from homology"/>
<feature type="compositionally biased region" description="Basic and acidic residues" evidence="3">
    <location>
        <begin position="534"/>
        <end position="553"/>
    </location>
</feature>
<dbReference type="AlphaFoldDB" id="A0AAP3E7Z0"/>
<dbReference type="InterPro" id="IPR000873">
    <property type="entry name" value="AMP-dep_synth/lig_dom"/>
</dbReference>
<comment type="similarity">
    <text evidence="1">Belongs to the ATP-dependent AMP-binding enzyme family.</text>
</comment>
<dbReference type="RefSeq" id="WP_342809717.1">
    <property type="nucleotide sequence ID" value="NZ_JAOPJZ010000016.1"/>
</dbReference>
<protein>
    <submittedName>
        <fullName evidence="6">Acyl--CoA ligase</fullName>
    </submittedName>
</protein>
<reference evidence="6 7" key="1">
    <citation type="submission" date="2022-09" db="EMBL/GenBank/DDBJ databases">
        <title>Enrichment on poylsaccharides allowed isolation of novel metabolic and taxonomic groups of Haloarchaea.</title>
        <authorList>
            <person name="Sorokin D.Y."/>
            <person name="Elcheninov A.G."/>
            <person name="Khizhniak T.V."/>
            <person name="Kolganova T.V."/>
            <person name="Kublanov I.V."/>
        </authorList>
    </citation>
    <scope>NUCLEOTIDE SEQUENCE [LARGE SCALE GENOMIC DNA]</scope>
    <source>
        <strain evidence="6 7">AArc-curdl1</strain>
    </source>
</reference>
<feature type="region of interest" description="Disordered" evidence="3">
    <location>
        <begin position="133"/>
        <end position="198"/>
    </location>
</feature>
<name>A0AAP3E7Z0_9EURY</name>
<dbReference type="InterPro" id="IPR042099">
    <property type="entry name" value="ANL_N_sf"/>
</dbReference>
<dbReference type="InterPro" id="IPR045851">
    <property type="entry name" value="AMP-bd_C_sf"/>
</dbReference>
<keyword evidence="7" id="KW-1185">Reference proteome</keyword>
<evidence type="ECO:0000259" key="5">
    <source>
        <dbReference type="Pfam" id="PF13193"/>
    </source>
</evidence>
<accession>A0AAP3E7Z0</accession>
<dbReference type="Gene3D" id="3.40.50.12780">
    <property type="entry name" value="N-terminal domain of ligase-like"/>
    <property type="match status" value="1"/>
</dbReference>
<dbReference type="GO" id="GO:0006631">
    <property type="term" value="P:fatty acid metabolic process"/>
    <property type="evidence" value="ECO:0007669"/>
    <property type="project" value="TreeGrafter"/>
</dbReference>
<gene>
    <name evidence="6" type="ORF">OB919_15660</name>
</gene>
<comment type="caution">
    <text evidence="6">The sequence shown here is derived from an EMBL/GenBank/DDBJ whole genome shotgun (WGS) entry which is preliminary data.</text>
</comment>
<sequence length="553" mass="59447">MPAERNREEYTPPAGLEWATGDLLAQRTRTTPERTALIDVATEREWTYRDLDVAVDRLSRRLSGSMGERIGVLLETRPTFAMLPFAAMRTGRTLVLLNCREAPVELAEKATRAGVKSFLCGRETESLARDVREAMGDGVSSEGDESETDTDSRSVPVYSIDEPETTGVRSLSEPGGKTGNDAETNEGHGTETSEDVNSDSNDDAILLIAFTSGTTGTPKGVTLTAANLVSSAVASAFRLGVDRTDRWLCCLPMYHMGGLAPAFRCALYGTTVVLQRAFEPPETARVLEEYDVTGVSLVPTMLDRLLDAGWEPASSLRFVLLGGASASAGLLERCERTGVPVYPTYGMTETASQIATATPQEAFAHDGTVGQPLVCTTVSVLDDDGTTAEPGTAGELVVSGPTVTPGYLDPERTAAAFSTRGLQTGDVGYRDEDGRLWIRDRRIDRIVTGGENVDPAKVRQVLESHSGVRKAAVVGLEDPEWGERVAALVVPEDGDGSLEISAVQNYCRERLAGFKVPKTIRQAPALPRTASGTVDREEARAKLEERDIDLTES</sequence>
<dbReference type="PANTHER" id="PTHR43201:SF5">
    <property type="entry name" value="MEDIUM-CHAIN ACYL-COA LIGASE ACSF2, MITOCHONDRIAL"/>
    <property type="match status" value="1"/>
</dbReference>
<feature type="region of interest" description="Disordered" evidence="3">
    <location>
        <begin position="525"/>
        <end position="553"/>
    </location>
</feature>
<feature type="domain" description="AMP-dependent synthetase/ligase" evidence="4">
    <location>
        <begin position="26"/>
        <end position="408"/>
    </location>
</feature>
<keyword evidence="2 6" id="KW-0436">Ligase</keyword>
<dbReference type="PANTHER" id="PTHR43201">
    <property type="entry name" value="ACYL-COA SYNTHETASE"/>
    <property type="match status" value="1"/>
</dbReference>
<dbReference type="GO" id="GO:0031956">
    <property type="term" value="F:medium-chain fatty acid-CoA ligase activity"/>
    <property type="evidence" value="ECO:0007669"/>
    <property type="project" value="TreeGrafter"/>
</dbReference>
<dbReference type="Proteomes" id="UP001321047">
    <property type="component" value="Unassembled WGS sequence"/>
</dbReference>
<evidence type="ECO:0000313" key="6">
    <source>
        <dbReference type="EMBL" id="MCU4753400.1"/>
    </source>
</evidence>
<dbReference type="Pfam" id="PF13193">
    <property type="entry name" value="AMP-binding_C"/>
    <property type="match status" value="1"/>
</dbReference>
<dbReference type="Pfam" id="PF00501">
    <property type="entry name" value="AMP-binding"/>
    <property type="match status" value="1"/>
</dbReference>
<dbReference type="InterPro" id="IPR025110">
    <property type="entry name" value="AMP-bd_C"/>
</dbReference>
<evidence type="ECO:0000256" key="1">
    <source>
        <dbReference type="ARBA" id="ARBA00006432"/>
    </source>
</evidence>
<evidence type="ECO:0000259" key="4">
    <source>
        <dbReference type="Pfam" id="PF00501"/>
    </source>
</evidence>
<dbReference type="Gene3D" id="3.30.300.30">
    <property type="match status" value="1"/>
</dbReference>
<evidence type="ECO:0000313" key="7">
    <source>
        <dbReference type="Proteomes" id="UP001321047"/>
    </source>
</evidence>
<evidence type="ECO:0000256" key="2">
    <source>
        <dbReference type="ARBA" id="ARBA00022598"/>
    </source>
</evidence>
<organism evidence="6 7">
    <name type="scientific">Natronosalvus hydrolyticus</name>
    <dbReference type="NCBI Taxonomy" id="2979988"/>
    <lineage>
        <taxon>Archaea</taxon>
        <taxon>Methanobacteriati</taxon>
        <taxon>Methanobacteriota</taxon>
        <taxon>Stenosarchaea group</taxon>
        <taxon>Halobacteria</taxon>
        <taxon>Halobacteriales</taxon>
        <taxon>Natrialbaceae</taxon>
        <taxon>Natronosalvus</taxon>
    </lineage>
</organism>
<dbReference type="PROSITE" id="PS00455">
    <property type="entry name" value="AMP_BINDING"/>
    <property type="match status" value="1"/>
</dbReference>
<evidence type="ECO:0000256" key="3">
    <source>
        <dbReference type="SAM" id="MobiDB-lite"/>
    </source>
</evidence>